<keyword evidence="12" id="KW-1185">Reference proteome</keyword>
<evidence type="ECO:0000256" key="1">
    <source>
        <dbReference type="ARBA" id="ARBA00004294"/>
    </source>
</evidence>
<evidence type="ECO:0000256" key="7">
    <source>
        <dbReference type="ARBA" id="ARBA00023128"/>
    </source>
</evidence>
<dbReference type="Pfam" id="PF06393">
    <property type="entry name" value="BID"/>
    <property type="match status" value="1"/>
</dbReference>
<evidence type="ECO:0000256" key="9">
    <source>
        <dbReference type="SAM" id="Coils"/>
    </source>
</evidence>
<feature type="coiled-coil region" evidence="9">
    <location>
        <begin position="54"/>
        <end position="81"/>
    </location>
</feature>
<evidence type="ECO:0000256" key="6">
    <source>
        <dbReference type="ARBA" id="ARBA00022787"/>
    </source>
</evidence>
<organism evidence="11 12">
    <name type="scientific">Chiloscyllium punctatum</name>
    <name type="common">Brownbanded bambooshark</name>
    <name type="synonym">Hemiscyllium punctatum</name>
    <dbReference type="NCBI Taxonomy" id="137246"/>
    <lineage>
        <taxon>Eukaryota</taxon>
        <taxon>Metazoa</taxon>
        <taxon>Chordata</taxon>
        <taxon>Craniata</taxon>
        <taxon>Vertebrata</taxon>
        <taxon>Chondrichthyes</taxon>
        <taxon>Elasmobranchii</taxon>
        <taxon>Galeomorphii</taxon>
        <taxon>Galeoidea</taxon>
        <taxon>Orectolobiformes</taxon>
        <taxon>Hemiscylliidae</taxon>
        <taxon>Chiloscyllium</taxon>
    </lineage>
</organism>
<accession>A0A401S896</accession>
<dbReference type="GO" id="GO:0005829">
    <property type="term" value="C:cytosol"/>
    <property type="evidence" value="ECO:0007669"/>
    <property type="project" value="TreeGrafter"/>
</dbReference>
<feature type="region of interest" description="Disordered" evidence="10">
    <location>
        <begin position="1"/>
        <end position="27"/>
    </location>
</feature>
<dbReference type="PANTHER" id="PTHR35447:SF1">
    <property type="entry name" value="BH3-INTERACTING DOMAIN DEATH AGONIST"/>
    <property type="match status" value="1"/>
</dbReference>
<evidence type="ECO:0000313" key="12">
    <source>
        <dbReference type="Proteomes" id="UP000287033"/>
    </source>
</evidence>
<comment type="caution">
    <text evidence="11">The sequence shown here is derived from an EMBL/GenBank/DDBJ whole genome shotgun (WGS) entry which is preliminary data.</text>
</comment>
<evidence type="ECO:0000256" key="5">
    <source>
        <dbReference type="ARBA" id="ARBA00022703"/>
    </source>
</evidence>
<sequence>MASDSNLNRIRQSLSESEAGASDPRQKGRYITDMSWDADASFDEQTQHILLKFLQENKIENRTYQQEIQKLESELRNESRFDDDIQTDGHCPSVPQRAVFRSYVEQANRGDEELYRIIAAQLVVLGDELDQSIINHASIEQFIRANETMQPQEDGTRIMSSMIANLTTQTNGVTRDMPQEKVFLLLAMMLFKKTVVEKPLLLPRIFRTTVQYISNTLQNYIQNTGGWQNIH</sequence>
<evidence type="ECO:0000256" key="10">
    <source>
        <dbReference type="SAM" id="MobiDB-lite"/>
    </source>
</evidence>
<dbReference type="AlphaFoldDB" id="A0A401S896"/>
<dbReference type="STRING" id="137246.A0A401S896"/>
<comment type="subcellular location">
    <subcellularLocation>
        <location evidence="2">Cytoplasm</location>
    </subcellularLocation>
    <subcellularLocation>
        <location evidence="1">Mitochondrion outer membrane</location>
    </subcellularLocation>
</comment>
<dbReference type="OrthoDB" id="9941774at2759"/>
<evidence type="ECO:0000313" key="11">
    <source>
        <dbReference type="EMBL" id="GCC26622.1"/>
    </source>
</evidence>
<dbReference type="Proteomes" id="UP000287033">
    <property type="component" value="Unassembled WGS sequence"/>
</dbReference>
<keyword evidence="9" id="KW-0175">Coiled coil</keyword>
<keyword evidence="8" id="KW-0472">Membrane</keyword>
<dbReference type="GO" id="GO:0090200">
    <property type="term" value="P:positive regulation of release of cytochrome c from mitochondria"/>
    <property type="evidence" value="ECO:0007669"/>
    <property type="project" value="TreeGrafter"/>
</dbReference>
<evidence type="ECO:0000256" key="3">
    <source>
        <dbReference type="ARBA" id="ARBA00015802"/>
    </source>
</evidence>
<name>A0A401S896_CHIPU</name>
<keyword evidence="5" id="KW-0053">Apoptosis</keyword>
<dbReference type="GO" id="GO:2001244">
    <property type="term" value="P:positive regulation of intrinsic apoptotic signaling pathway"/>
    <property type="evidence" value="ECO:0007669"/>
    <property type="project" value="TreeGrafter"/>
</dbReference>
<keyword evidence="7" id="KW-0496">Mitochondrion</keyword>
<dbReference type="InterPro" id="IPR036834">
    <property type="entry name" value="Bcl-2-like_sf"/>
</dbReference>
<gene>
    <name evidence="11" type="ORF">chiPu_0005040</name>
</gene>
<dbReference type="GO" id="GO:2001238">
    <property type="term" value="P:positive regulation of extrinsic apoptotic signaling pathway"/>
    <property type="evidence" value="ECO:0007669"/>
    <property type="project" value="TreeGrafter"/>
</dbReference>
<evidence type="ECO:0000256" key="8">
    <source>
        <dbReference type="ARBA" id="ARBA00023136"/>
    </source>
</evidence>
<feature type="compositionally biased region" description="Polar residues" evidence="10">
    <location>
        <begin position="1"/>
        <end position="16"/>
    </location>
</feature>
<dbReference type="EMBL" id="BEZZ01000132">
    <property type="protein sequence ID" value="GCC26622.1"/>
    <property type="molecule type" value="Genomic_DNA"/>
</dbReference>
<dbReference type="GO" id="GO:0005741">
    <property type="term" value="C:mitochondrial outer membrane"/>
    <property type="evidence" value="ECO:0007669"/>
    <property type="project" value="UniProtKB-SubCell"/>
</dbReference>
<keyword evidence="4" id="KW-0963">Cytoplasm</keyword>
<dbReference type="SUPFAM" id="SSF56854">
    <property type="entry name" value="Bcl-2 inhibitors of programmed cell death"/>
    <property type="match status" value="1"/>
</dbReference>
<reference evidence="11 12" key="1">
    <citation type="journal article" date="2018" name="Nat. Ecol. Evol.">
        <title>Shark genomes provide insights into elasmobranch evolution and the origin of vertebrates.</title>
        <authorList>
            <person name="Hara Y"/>
            <person name="Yamaguchi K"/>
            <person name="Onimaru K"/>
            <person name="Kadota M"/>
            <person name="Koyanagi M"/>
            <person name="Keeley SD"/>
            <person name="Tatsumi K"/>
            <person name="Tanaka K"/>
            <person name="Motone F"/>
            <person name="Kageyama Y"/>
            <person name="Nozu R"/>
            <person name="Adachi N"/>
            <person name="Nishimura O"/>
            <person name="Nakagawa R"/>
            <person name="Tanegashima C"/>
            <person name="Kiyatake I"/>
            <person name="Matsumoto R"/>
            <person name="Murakumo K"/>
            <person name="Nishida K"/>
            <person name="Terakita A"/>
            <person name="Kuratani S"/>
            <person name="Sato K"/>
            <person name="Hyodo S Kuraku.S."/>
        </authorList>
    </citation>
    <scope>NUCLEOTIDE SEQUENCE [LARGE SCALE GENOMIC DNA]</scope>
</reference>
<protein>
    <recommendedName>
        <fullName evidence="3">BH3-interacting domain death agonist</fullName>
    </recommendedName>
</protein>
<dbReference type="PANTHER" id="PTHR35447">
    <property type="entry name" value="BH3-INTERACTING DOMAIN DEATH AGONIST"/>
    <property type="match status" value="1"/>
</dbReference>
<evidence type="ECO:0000256" key="4">
    <source>
        <dbReference type="ARBA" id="ARBA00022490"/>
    </source>
</evidence>
<dbReference type="InterPro" id="IPR010479">
    <property type="entry name" value="BID"/>
</dbReference>
<dbReference type="OMA" id="DMDHSIH"/>
<dbReference type="GO" id="GO:0008637">
    <property type="term" value="P:apoptotic mitochondrial changes"/>
    <property type="evidence" value="ECO:0007669"/>
    <property type="project" value="TreeGrafter"/>
</dbReference>
<proteinExistence type="predicted"/>
<keyword evidence="6" id="KW-1000">Mitochondrion outer membrane</keyword>
<dbReference type="Gene3D" id="1.10.437.10">
    <property type="entry name" value="Blc2-like"/>
    <property type="match status" value="1"/>
</dbReference>
<evidence type="ECO:0000256" key="2">
    <source>
        <dbReference type="ARBA" id="ARBA00004496"/>
    </source>
</evidence>